<evidence type="ECO:0000256" key="1">
    <source>
        <dbReference type="SAM" id="Phobius"/>
    </source>
</evidence>
<sequence>MPDAVMCRQSHDSFKLILFSTWRRVRHMAADRKHVLTTSVQSHMVATAQPPDIQRLVIAVMMGINLAAAAHLTALLLQGP</sequence>
<comment type="caution">
    <text evidence="2">The sequence shown here is derived from an EMBL/GenBank/DDBJ whole genome shotgun (WGS) entry which is preliminary data.</text>
</comment>
<feature type="transmembrane region" description="Helical" evidence="1">
    <location>
        <begin position="56"/>
        <end position="77"/>
    </location>
</feature>
<evidence type="ECO:0000313" key="3">
    <source>
        <dbReference type="Proteomes" id="UP001595539"/>
    </source>
</evidence>
<evidence type="ECO:0000313" key="2">
    <source>
        <dbReference type="EMBL" id="MFC3631872.1"/>
    </source>
</evidence>
<reference evidence="3" key="1">
    <citation type="journal article" date="2019" name="Int. J. Syst. Evol. Microbiol.">
        <title>The Global Catalogue of Microorganisms (GCM) 10K type strain sequencing project: providing services to taxonomists for standard genome sequencing and annotation.</title>
        <authorList>
            <consortium name="The Broad Institute Genomics Platform"/>
            <consortium name="The Broad Institute Genome Sequencing Center for Infectious Disease"/>
            <person name="Wu L."/>
            <person name="Ma J."/>
        </authorList>
    </citation>
    <scope>NUCLEOTIDE SEQUENCE [LARGE SCALE GENOMIC DNA]</scope>
    <source>
        <strain evidence="3">KCTC 42473</strain>
    </source>
</reference>
<keyword evidence="1" id="KW-1133">Transmembrane helix</keyword>
<name>A0ABV7U9P9_9RHOB</name>
<protein>
    <submittedName>
        <fullName evidence="2">Uncharacterized protein</fullName>
    </submittedName>
</protein>
<dbReference type="EMBL" id="JBHRXY010000049">
    <property type="protein sequence ID" value="MFC3631872.1"/>
    <property type="molecule type" value="Genomic_DNA"/>
</dbReference>
<gene>
    <name evidence="2" type="ORF">ACFOM8_20830</name>
</gene>
<keyword evidence="3" id="KW-1185">Reference proteome</keyword>
<accession>A0ABV7U9P9</accession>
<proteinExistence type="predicted"/>
<organism evidence="2 3">
    <name type="scientific">Paracoccus angustae</name>
    <dbReference type="NCBI Taxonomy" id="1671480"/>
    <lineage>
        <taxon>Bacteria</taxon>
        <taxon>Pseudomonadati</taxon>
        <taxon>Pseudomonadota</taxon>
        <taxon>Alphaproteobacteria</taxon>
        <taxon>Rhodobacterales</taxon>
        <taxon>Paracoccaceae</taxon>
        <taxon>Paracoccus</taxon>
    </lineage>
</organism>
<keyword evidence="1" id="KW-0812">Transmembrane</keyword>
<dbReference type="Proteomes" id="UP001595539">
    <property type="component" value="Unassembled WGS sequence"/>
</dbReference>
<keyword evidence="1" id="KW-0472">Membrane</keyword>